<gene>
    <name evidence="2" type="ORF">GLW04_19380</name>
</gene>
<name>A0A845DWW4_9BACI</name>
<comment type="caution">
    <text evidence="2">The sequence shown here is derived from an EMBL/GenBank/DDBJ whole genome shotgun (WGS) entry which is preliminary data.</text>
</comment>
<dbReference type="Proteomes" id="UP000460949">
    <property type="component" value="Unassembled WGS sequence"/>
</dbReference>
<evidence type="ECO:0000313" key="3">
    <source>
        <dbReference type="Proteomes" id="UP000460949"/>
    </source>
</evidence>
<proteinExistence type="predicted"/>
<evidence type="ECO:0000313" key="2">
    <source>
        <dbReference type="EMBL" id="MYL22040.1"/>
    </source>
</evidence>
<feature type="region of interest" description="Disordered" evidence="1">
    <location>
        <begin position="1"/>
        <end position="26"/>
    </location>
</feature>
<protein>
    <submittedName>
        <fullName evidence="2">Uncharacterized protein</fullName>
    </submittedName>
</protein>
<evidence type="ECO:0000256" key="1">
    <source>
        <dbReference type="SAM" id="MobiDB-lite"/>
    </source>
</evidence>
<dbReference type="AlphaFoldDB" id="A0A845DWW4"/>
<organism evidence="2 3">
    <name type="scientific">Halobacillus litoralis</name>
    <dbReference type="NCBI Taxonomy" id="45668"/>
    <lineage>
        <taxon>Bacteria</taxon>
        <taxon>Bacillati</taxon>
        <taxon>Bacillota</taxon>
        <taxon>Bacilli</taxon>
        <taxon>Bacillales</taxon>
        <taxon>Bacillaceae</taxon>
        <taxon>Halobacillus</taxon>
    </lineage>
</organism>
<sequence length="88" mass="9994">MTKKDEGTNNSVNEDANKEDSNINNDFLDNIVGKKTTKEKTHVFKGFYLEREVANVIDENAAGKPKGVKSEIVNESLKRVFKEMGWME</sequence>
<dbReference type="RefSeq" id="WP_160839956.1">
    <property type="nucleotide sequence ID" value="NZ_WMET01000012.1"/>
</dbReference>
<dbReference type="EMBL" id="WMET01000012">
    <property type="protein sequence ID" value="MYL22040.1"/>
    <property type="molecule type" value="Genomic_DNA"/>
</dbReference>
<accession>A0A845DWW4</accession>
<reference evidence="2 3" key="1">
    <citation type="submission" date="2019-11" db="EMBL/GenBank/DDBJ databases">
        <title>Genome sequences of 17 halophilic strains isolated from different environments.</title>
        <authorList>
            <person name="Furrow R.E."/>
        </authorList>
    </citation>
    <scope>NUCLEOTIDE SEQUENCE [LARGE SCALE GENOMIC DNA]</scope>
    <source>
        <strain evidence="2 3">22511_23_Filter</strain>
    </source>
</reference>